<organism evidence="1 2">
    <name type="scientific">Parelaphostrongylus tenuis</name>
    <name type="common">Meningeal worm</name>
    <dbReference type="NCBI Taxonomy" id="148309"/>
    <lineage>
        <taxon>Eukaryota</taxon>
        <taxon>Metazoa</taxon>
        <taxon>Ecdysozoa</taxon>
        <taxon>Nematoda</taxon>
        <taxon>Chromadorea</taxon>
        <taxon>Rhabditida</taxon>
        <taxon>Rhabditina</taxon>
        <taxon>Rhabditomorpha</taxon>
        <taxon>Strongyloidea</taxon>
        <taxon>Metastrongylidae</taxon>
        <taxon>Parelaphostrongylus</taxon>
    </lineage>
</organism>
<gene>
    <name evidence="1" type="ORF">KIN20_030818</name>
</gene>
<protein>
    <submittedName>
        <fullName evidence="1">Uncharacterized protein</fullName>
    </submittedName>
</protein>
<proteinExistence type="predicted"/>
<comment type="caution">
    <text evidence="1">The sequence shown here is derived from an EMBL/GenBank/DDBJ whole genome shotgun (WGS) entry which is preliminary data.</text>
</comment>
<evidence type="ECO:0000313" key="1">
    <source>
        <dbReference type="EMBL" id="KAJ1369377.1"/>
    </source>
</evidence>
<dbReference type="EMBL" id="JAHQIW010006523">
    <property type="protein sequence ID" value="KAJ1369377.1"/>
    <property type="molecule type" value="Genomic_DNA"/>
</dbReference>
<name>A0AAD5R4L6_PARTN</name>
<accession>A0AAD5R4L6</accession>
<evidence type="ECO:0000313" key="2">
    <source>
        <dbReference type="Proteomes" id="UP001196413"/>
    </source>
</evidence>
<dbReference type="Proteomes" id="UP001196413">
    <property type="component" value="Unassembled WGS sequence"/>
</dbReference>
<reference evidence="1" key="1">
    <citation type="submission" date="2021-06" db="EMBL/GenBank/DDBJ databases">
        <title>Parelaphostrongylus tenuis whole genome reference sequence.</title>
        <authorList>
            <person name="Garwood T.J."/>
            <person name="Larsen P.A."/>
            <person name="Fountain-Jones N.M."/>
            <person name="Garbe J.R."/>
            <person name="Macchietto M.G."/>
            <person name="Kania S.A."/>
            <person name="Gerhold R.W."/>
            <person name="Richards J.E."/>
            <person name="Wolf T.M."/>
        </authorList>
    </citation>
    <scope>NUCLEOTIDE SEQUENCE</scope>
    <source>
        <strain evidence="1">MNPRO001-30</strain>
        <tissue evidence="1">Meninges</tissue>
    </source>
</reference>
<dbReference type="AlphaFoldDB" id="A0AAD5R4L6"/>
<keyword evidence="2" id="KW-1185">Reference proteome</keyword>
<sequence>MNADRVSGISTSQDGAKGFVSRLVIQTIFDVLENRGRNALLPDPVISSILSQLAVNITYEPMLCQAVILDLAMDNDHKHRHGELVEYDVAKYNEQSG</sequence>